<protein>
    <submittedName>
        <fullName evidence="2">Uncharacterized protein</fullName>
    </submittedName>
</protein>
<accession>A0A917SUH1</accession>
<evidence type="ECO:0000313" key="2">
    <source>
        <dbReference type="EMBL" id="GGL99498.1"/>
    </source>
</evidence>
<proteinExistence type="predicted"/>
<dbReference type="AlphaFoldDB" id="A0A917SUH1"/>
<gene>
    <name evidence="2" type="ORF">GCM10011534_21680</name>
</gene>
<dbReference type="RefSeq" id="WP_156954741.1">
    <property type="nucleotide sequence ID" value="NZ_BMLF01000001.1"/>
</dbReference>
<organism evidence="2 3">
    <name type="scientific">Pseudooceanicola nanhaiensis</name>
    <dbReference type="NCBI Taxonomy" id="375761"/>
    <lineage>
        <taxon>Bacteria</taxon>
        <taxon>Pseudomonadati</taxon>
        <taxon>Pseudomonadota</taxon>
        <taxon>Alphaproteobacteria</taxon>
        <taxon>Rhodobacterales</taxon>
        <taxon>Paracoccaceae</taxon>
        <taxon>Pseudooceanicola</taxon>
    </lineage>
</organism>
<reference evidence="2" key="1">
    <citation type="journal article" date="2014" name="Int. J. Syst. Evol. Microbiol.">
        <title>Complete genome sequence of Corynebacterium casei LMG S-19264T (=DSM 44701T), isolated from a smear-ripened cheese.</title>
        <authorList>
            <consortium name="US DOE Joint Genome Institute (JGI-PGF)"/>
            <person name="Walter F."/>
            <person name="Albersmeier A."/>
            <person name="Kalinowski J."/>
            <person name="Ruckert C."/>
        </authorList>
    </citation>
    <scope>NUCLEOTIDE SEQUENCE</scope>
    <source>
        <strain evidence="2">CGMCC 1.6293</strain>
    </source>
</reference>
<dbReference type="Proteomes" id="UP000649829">
    <property type="component" value="Unassembled WGS sequence"/>
</dbReference>
<dbReference type="EMBL" id="BMLF01000001">
    <property type="protein sequence ID" value="GGL99498.1"/>
    <property type="molecule type" value="Genomic_DNA"/>
</dbReference>
<evidence type="ECO:0000313" key="3">
    <source>
        <dbReference type="Proteomes" id="UP000649829"/>
    </source>
</evidence>
<keyword evidence="3" id="KW-1185">Reference proteome</keyword>
<sequence>MSFDVTDRATGDGRDGLLAEGSRREDVGFERIPDGRVVLELMRRMQGEKR</sequence>
<reference evidence="2" key="2">
    <citation type="submission" date="2020-09" db="EMBL/GenBank/DDBJ databases">
        <authorList>
            <person name="Sun Q."/>
            <person name="Zhou Y."/>
        </authorList>
    </citation>
    <scope>NUCLEOTIDE SEQUENCE</scope>
    <source>
        <strain evidence="2">CGMCC 1.6293</strain>
    </source>
</reference>
<name>A0A917SUH1_9RHOB</name>
<feature type="region of interest" description="Disordered" evidence="1">
    <location>
        <begin position="1"/>
        <end position="23"/>
    </location>
</feature>
<evidence type="ECO:0000256" key="1">
    <source>
        <dbReference type="SAM" id="MobiDB-lite"/>
    </source>
</evidence>
<comment type="caution">
    <text evidence="2">The sequence shown here is derived from an EMBL/GenBank/DDBJ whole genome shotgun (WGS) entry which is preliminary data.</text>
</comment>